<organism evidence="6 7">
    <name type="scientific">Marasmiellus scandens</name>
    <dbReference type="NCBI Taxonomy" id="2682957"/>
    <lineage>
        <taxon>Eukaryota</taxon>
        <taxon>Fungi</taxon>
        <taxon>Dikarya</taxon>
        <taxon>Basidiomycota</taxon>
        <taxon>Agaricomycotina</taxon>
        <taxon>Agaricomycetes</taxon>
        <taxon>Agaricomycetidae</taxon>
        <taxon>Agaricales</taxon>
        <taxon>Marasmiineae</taxon>
        <taxon>Omphalotaceae</taxon>
        <taxon>Marasmiellus</taxon>
    </lineage>
</organism>
<feature type="domain" description="MYND-type" evidence="5">
    <location>
        <begin position="170"/>
        <end position="212"/>
    </location>
</feature>
<evidence type="ECO:0000256" key="3">
    <source>
        <dbReference type="ARBA" id="ARBA00022833"/>
    </source>
</evidence>
<evidence type="ECO:0000256" key="1">
    <source>
        <dbReference type="ARBA" id="ARBA00022723"/>
    </source>
</evidence>
<keyword evidence="3" id="KW-0862">Zinc</keyword>
<sequence length="243" mass="27845">MVDVLNKDASIDIFEEWNPDERYIISGEHRTASMPDSISPEVRPFFEAGLSNYLTAFDEMRFDPETLKNVTAKLGDLKKGTMLQNMLSLFGRDDFVVDPAVTFALDNVDFFPRPWEGKLSKLEGNKRMQEWNAAVDRYIETASDPRKRIDIEIEAKIGPHGGPLYRRCETEDCDKVEGRDIEKLQACAQCRLVYYCSKTCQKIGWKEHKAECKAKTHRPQQLDSQWVMEQVAVGMTALHGMSQ</sequence>
<dbReference type="Proteomes" id="UP001498398">
    <property type="component" value="Unassembled WGS sequence"/>
</dbReference>
<dbReference type="Gene3D" id="6.10.140.2220">
    <property type="match status" value="1"/>
</dbReference>
<evidence type="ECO:0000256" key="4">
    <source>
        <dbReference type="PROSITE-ProRule" id="PRU00134"/>
    </source>
</evidence>
<accession>A0ABR1JR88</accession>
<reference evidence="6 7" key="1">
    <citation type="submission" date="2024-01" db="EMBL/GenBank/DDBJ databases">
        <title>A draft genome for the cacao thread blight pathogen Marasmiellus scandens.</title>
        <authorList>
            <person name="Baruah I.K."/>
            <person name="Leung J."/>
            <person name="Bukari Y."/>
            <person name="Amoako-Attah I."/>
            <person name="Meinhardt L.W."/>
            <person name="Bailey B.A."/>
            <person name="Cohen S.P."/>
        </authorList>
    </citation>
    <scope>NUCLEOTIDE SEQUENCE [LARGE SCALE GENOMIC DNA]</scope>
    <source>
        <strain evidence="6 7">GH-19</strain>
    </source>
</reference>
<dbReference type="EMBL" id="JBANRG010000006">
    <property type="protein sequence ID" value="KAK7465339.1"/>
    <property type="molecule type" value="Genomic_DNA"/>
</dbReference>
<dbReference type="InterPro" id="IPR002893">
    <property type="entry name" value="Znf_MYND"/>
</dbReference>
<evidence type="ECO:0000256" key="2">
    <source>
        <dbReference type="ARBA" id="ARBA00022771"/>
    </source>
</evidence>
<gene>
    <name evidence="6" type="ORF">VKT23_005318</name>
</gene>
<keyword evidence="1" id="KW-0479">Metal-binding</keyword>
<keyword evidence="2 4" id="KW-0863">Zinc-finger</keyword>
<evidence type="ECO:0000313" key="6">
    <source>
        <dbReference type="EMBL" id="KAK7465339.1"/>
    </source>
</evidence>
<protein>
    <recommendedName>
        <fullName evidence="5">MYND-type domain-containing protein</fullName>
    </recommendedName>
</protein>
<comment type="caution">
    <text evidence="6">The sequence shown here is derived from an EMBL/GenBank/DDBJ whole genome shotgun (WGS) entry which is preliminary data.</text>
</comment>
<keyword evidence="7" id="KW-1185">Reference proteome</keyword>
<dbReference type="PROSITE" id="PS50865">
    <property type="entry name" value="ZF_MYND_2"/>
    <property type="match status" value="1"/>
</dbReference>
<dbReference type="Pfam" id="PF01753">
    <property type="entry name" value="zf-MYND"/>
    <property type="match status" value="1"/>
</dbReference>
<evidence type="ECO:0000259" key="5">
    <source>
        <dbReference type="PROSITE" id="PS50865"/>
    </source>
</evidence>
<dbReference type="SUPFAM" id="SSF144232">
    <property type="entry name" value="HIT/MYND zinc finger-like"/>
    <property type="match status" value="1"/>
</dbReference>
<evidence type="ECO:0000313" key="7">
    <source>
        <dbReference type="Proteomes" id="UP001498398"/>
    </source>
</evidence>
<name>A0ABR1JR88_9AGAR</name>
<proteinExistence type="predicted"/>